<feature type="domain" description="Ig-like" evidence="4">
    <location>
        <begin position="312"/>
        <end position="392"/>
    </location>
</feature>
<dbReference type="GO" id="GO:0050808">
    <property type="term" value="P:synapse organization"/>
    <property type="evidence" value="ECO:0007669"/>
    <property type="project" value="TreeGrafter"/>
</dbReference>
<evidence type="ECO:0000259" key="4">
    <source>
        <dbReference type="PROSITE" id="PS50835"/>
    </source>
</evidence>
<dbReference type="InterPro" id="IPR022409">
    <property type="entry name" value="PKD/Chitinase_dom"/>
</dbReference>
<dbReference type="Pfam" id="PF13927">
    <property type="entry name" value="Ig_3"/>
    <property type="match status" value="1"/>
</dbReference>
<dbReference type="Proteomes" id="UP000505355">
    <property type="component" value="Chromosome"/>
</dbReference>
<sequence length="637" mass="67738">MRYLILLIICYLFAVSVGYAQSQTCNGSLGDPIVNIDFSNSNPIPNLTNYTYTSGTPNDGYYTITKSTAGMFDWWAATDHTGNGYMMVVNANVSKTNYFFQQKITGLCPGTTYEFAAWLLNMAKTVKTATPNITFQITDALGNQTLINTGDLPPSISAKDWKQYGILFTTPAVGGDITLTMINNGAGGTGNDIAVDDITFRPCGPVISSSFPVLSSQNASGCAGTAQSYKMIAQIPAGGYPNPMYQWQVNSNGTWTDITGATTTDYTANFTAVTAVAGTYQYRMASANGGNITSPTCRVVSNVLTLTISDIPSVSAPPSVSVCEGQPFSLTLRSGSDPNNTYTWTRSKGGYSSSSANLSIPNVQLSDDDTYTVTVKNAAGCTATASTILKVSPKVTASVSNANFTICEGDKAQLSASGGTTYSWSPAVGLDNPNIANPQANPTKTTTYTVTVSNATACSATAQVTVNVTNKPQISAGADQKMTEGQTITLNGSVDANATSYYWTPSTGLSDPNALRPTARPTEDITYTLHATSGAPCYFETTADVFIRVYKKVVVPNTFTPNGDGINDTWNIVALETYPESYTQVFNRLGRVVYQTHGYAKQWDGSTGGVPLPEGVYYYKIDLKPGTVLSGWVAIVR</sequence>
<dbReference type="GO" id="GO:0007156">
    <property type="term" value="P:homophilic cell adhesion via plasma membrane adhesion molecules"/>
    <property type="evidence" value="ECO:0007669"/>
    <property type="project" value="TreeGrafter"/>
</dbReference>
<dbReference type="KEGG" id="mmab:HQ865_16430"/>
<dbReference type="SMART" id="SM00089">
    <property type="entry name" value="PKD"/>
    <property type="match status" value="2"/>
</dbReference>
<keyword evidence="1 3" id="KW-0732">Signal</keyword>
<dbReference type="NCBIfam" id="TIGR04131">
    <property type="entry name" value="Bac_Flav_CTERM"/>
    <property type="match status" value="1"/>
</dbReference>
<evidence type="ECO:0000256" key="2">
    <source>
        <dbReference type="ARBA" id="ARBA00023157"/>
    </source>
</evidence>
<dbReference type="InterPro" id="IPR050958">
    <property type="entry name" value="Cell_Adh-Cytoskel_Orgn"/>
</dbReference>
<accession>A0A7D4TYD4</accession>
<proteinExistence type="predicted"/>
<dbReference type="SUPFAM" id="SSF48726">
    <property type="entry name" value="Immunoglobulin"/>
    <property type="match status" value="1"/>
</dbReference>
<protein>
    <submittedName>
        <fullName evidence="5">Gliding motility-associated C-terminal domain-containing protein</fullName>
    </submittedName>
</protein>
<evidence type="ECO:0000313" key="6">
    <source>
        <dbReference type="Proteomes" id="UP000505355"/>
    </source>
</evidence>
<dbReference type="EMBL" id="CP054139">
    <property type="protein sequence ID" value="QKJ31277.1"/>
    <property type="molecule type" value="Genomic_DNA"/>
</dbReference>
<dbReference type="SMART" id="SM00409">
    <property type="entry name" value="IG"/>
    <property type="match status" value="1"/>
</dbReference>
<dbReference type="Gene3D" id="2.60.120.260">
    <property type="entry name" value="Galactose-binding domain-like"/>
    <property type="match status" value="1"/>
</dbReference>
<gene>
    <name evidence="5" type="ORF">HQ865_16430</name>
</gene>
<evidence type="ECO:0000256" key="3">
    <source>
        <dbReference type="SAM" id="SignalP"/>
    </source>
</evidence>
<evidence type="ECO:0000256" key="1">
    <source>
        <dbReference type="ARBA" id="ARBA00022729"/>
    </source>
</evidence>
<dbReference type="AlphaFoldDB" id="A0A7D4TYD4"/>
<reference evidence="5 6" key="1">
    <citation type="submission" date="2020-05" db="EMBL/GenBank/DDBJ databases">
        <title>Mucilaginibacter mali sp. nov.</title>
        <authorList>
            <person name="Kim H.S."/>
            <person name="Lee K.C."/>
            <person name="Suh M.K."/>
            <person name="Kim J.-S."/>
            <person name="Han K.-I."/>
            <person name="Eom M.K."/>
            <person name="Shin Y.K."/>
            <person name="Lee J.-S."/>
        </authorList>
    </citation>
    <scope>NUCLEOTIDE SEQUENCE [LARGE SCALE GENOMIC DNA]</scope>
    <source>
        <strain evidence="5 6">G2-14</strain>
    </source>
</reference>
<dbReference type="PANTHER" id="PTHR45080:SF8">
    <property type="entry name" value="IG-LIKE DOMAIN-CONTAINING PROTEIN"/>
    <property type="match status" value="1"/>
</dbReference>
<dbReference type="Gene3D" id="2.60.40.10">
    <property type="entry name" value="Immunoglobulins"/>
    <property type="match status" value="1"/>
</dbReference>
<dbReference type="InterPro" id="IPR013783">
    <property type="entry name" value="Ig-like_fold"/>
</dbReference>
<dbReference type="InterPro" id="IPR026341">
    <property type="entry name" value="T9SS_type_B"/>
</dbReference>
<feature type="signal peptide" evidence="3">
    <location>
        <begin position="1"/>
        <end position="20"/>
    </location>
</feature>
<keyword evidence="6" id="KW-1185">Reference proteome</keyword>
<dbReference type="PANTHER" id="PTHR45080">
    <property type="entry name" value="CONTACTIN 5"/>
    <property type="match status" value="1"/>
</dbReference>
<organism evidence="5 6">
    <name type="scientific">Mucilaginibacter mali</name>
    <dbReference type="NCBI Taxonomy" id="2740462"/>
    <lineage>
        <taxon>Bacteria</taxon>
        <taxon>Pseudomonadati</taxon>
        <taxon>Bacteroidota</taxon>
        <taxon>Sphingobacteriia</taxon>
        <taxon>Sphingobacteriales</taxon>
        <taxon>Sphingobacteriaceae</taxon>
        <taxon>Mucilaginibacter</taxon>
    </lineage>
</organism>
<evidence type="ECO:0000313" key="5">
    <source>
        <dbReference type="EMBL" id="QKJ31277.1"/>
    </source>
</evidence>
<dbReference type="PROSITE" id="PS50835">
    <property type="entry name" value="IG_LIKE"/>
    <property type="match status" value="1"/>
</dbReference>
<dbReference type="InterPro" id="IPR003599">
    <property type="entry name" value="Ig_sub"/>
</dbReference>
<name>A0A7D4TYD4_9SPHI</name>
<dbReference type="InterPro" id="IPR036179">
    <property type="entry name" value="Ig-like_dom_sf"/>
</dbReference>
<dbReference type="InterPro" id="IPR007110">
    <property type="entry name" value="Ig-like_dom"/>
</dbReference>
<keyword evidence="2" id="KW-1015">Disulfide bond</keyword>
<feature type="chain" id="PRO_5028877842" evidence="3">
    <location>
        <begin position="21"/>
        <end position="637"/>
    </location>
</feature>
<dbReference type="GO" id="GO:0005886">
    <property type="term" value="C:plasma membrane"/>
    <property type="evidence" value="ECO:0007669"/>
    <property type="project" value="TreeGrafter"/>
</dbReference>
<dbReference type="Pfam" id="PF13585">
    <property type="entry name" value="CHU_C"/>
    <property type="match status" value="1"/>
</dbReference>
<dbReference type="RefSeq" id="WP_173415942.1">
    <property type="nucleotide sequence ID" value="NZ_CP054139.1"/>
</dbReference>